<dbReference type="Pfam" id="PF10592">
    <property type="entry name" value="AIPR"/>
    <property type="match status" value="1"/>
</dbReference>
<proteinExistence type="predicted"/>
<reference evidence="2 3" key="1">
    <citation type="submission" date="2016-10" db="EMBL/GenBank/DDBJ databases">
        <authorList>
            <person name="de Groot N.N."/>
        </authorList>
    </citation>
    <scope>NUCLEOTIDE SEQUENCE [LARGE SCALE GENOMIC DNA]</scope>
    <source>
        <strain>GEY</strain>
        <strain evidence="3">DSM 9560</strain>
    </source>
</reference>
<dbReference type="STRING" id="1003.SAMN04488541_105210"/>
<evidence type="ECO:0000313" key="2">
    <source>
        <dbReference type="EMBL" id="SFF54180.1"/>
    </source>
</evidence>
<feature type="domain" description="Abortive phage infection protein C-terminal" evidence="1">
    <location>
        <begin position="274"/>
        <end position="552"/>
    </location>
</feature>
<dbReference type="InterPro" id="IPR018891">
    <property type="entry name" value="AIPR_C"/>
</dbReference>
<sequence length="603" mass="70146">MIKDTIVSGNLQKFQEEYEFAHLTEDVAFEHFVNYLTISRINSQAFDDVEYLEKVNIDNGQNLGIDGIAFLLNNTLVFTDENVQKFKKASEFSSNLSVNIVFTQAKATQGFELGEVLKFTEAVKDFLSDTPVWKGRKELDELRKLKDTILSYETLECVDKTSSPSCTLYFVTAGNPNTDENFDKMVKKQESEIQRALPVLKNVSIQLISKDILNKFYDENQNKIKKRVNFKNRVDLSENGEIKNVGKAFLGYISAKEYLKLITDDDDNFMRNLFYENVRDFKGEDNKVNQEIADTIKDRASKDKFVLFNNGVTIVAKFIDTNFQGGDVQIVNYQIVNGCQTSNVLYLNRQHIGKDDNIMIPLKLIECTDNDITSEITKATNNQNPVPEEAFIALEVFPKTLQAFFDNYSRKAPEKIYYERRSREYDYFSPKIPQSRIFHLHKLIRAVVSMFIEQPHSTHRFPGEIYKQTTSKIFGKEQKMFTKEQSHFPYYTSCYTWFAIEKLILNNDIDKKYKPFKFHLMLAFRLLATNEQMNNFENIGATEKYCSAILNKLWQSNVSLDLFKKACLAVDRAISKHRDKPYYSLNRISEFTETLKEEVRKIR</sequence>
<protein>
    <submittedName>
        <fullName evidence="2">AIPR protein</fullName>
    </submittedName>
</protein>
<name>A0A1I2JJQ3_9BACT</name>
<gene>
    <name evidence="2" type="ORF">SAMN04488541_105210</name>
</gene>
<dbReference type="OrthoDB" id="9806213at2"/>
<dbReference type="RefSeq" id="WP_091549219.1">
    <property type="nucleotide sequence ID" value="NZ_FONY01000052.1"/>
</dbReference>
<keyword evidence="3" id="KW-1185">Reference proteome</keyword>
<organism evidence="2 3">
    <name type="scientific">Thermoflexibacter ruber</name>
    <dbReference type="NCBI Taxonomy" id="1003"/>
    <lineage>
        <taxon>Bacteria</taxon>
        <taxon>Pseudomonadati</taxon>
        <taxon>Bacteroidota</taxon>
        <taxon>Cytophagia</taxon>
        <taxon>Cytophagales</taxon>
        <taxon>Thermoflexibacteraceae</taxon>
        <taxon>Thermoflexibacter</taxon>
    </lineage>
</organism>
<evidence type="ECO:0000259" key="1">
    <source>
        <dbReference type="Pfam" id="PF10592"/>
    </source>
</evidence>
<evidence type="ECO:0000313" key="3">
    <source>
        <dbReference type="Proteomes" id="UP000199513"/>
    </source>
</evidence>
<dbReference type="EMBL" id="FONY01000052">
    <property type="protein sequence ID" value="SFF54180.1"/>
    <property type="molecule type" value="Genomic_DNA"/>
</dbReference>
<dbReference type="AlphaFoldDB" id="A0A1I2JJQ3"/>
<accession>A0A1I2JJQ3</accession>
<dbReference type="Proteomes" id="UP000199513">
    <property type="component" value="Unassembled WGS sequence"/>
</dbReference>